<sequence length="59" mass="6802">MMSVQTWMPFLFLVIGVFHAVTAWREYQRTGATDTPVFKAKSRVAGIFIVVSLFLFIYL</sequence>
<feature type="transmembrane region" description="Helical" evidence="1">
    <location>
        <begin position="42"/>
        <end position="58"/>
    </location>
</feature>
<evidence type="ECO:0000256" key="1">
    <source>
        <dbReference type="SAM" id="Phobius"/>
    </source>
</evidence>
<keyword evidence="1" id="KW-0472">Membrane</keyword>
<keyword evidence="1" id="KW-0812">Transmembrane</keyword>
<name>A0A944QU63_9GAMM</name>
<dbReference type="EMBL" id="JAHHGM010000020">
    <property type="protein sequence ID" value="MBT2990723.1"/>
    <property type="molecule type" value="Genomic_DNA"/>
</dbReference>
<dbReference type="AlphaFoldDB" id="A0A944QU63"/>
<dbReference type="Proteomes" id="UP000770889">
    <property type="component" value="Unassembled WGS sequence"/>
</dbReference>
<comment type="caution">
    <text evidence="2">The sequence shown here is derived from an EMBL/GenBank/DDBJ whole genome shotgun (WGS) entry which is preliminary data.</text>
</comment>
<protein>
    <submittedName>
        <fullName evidence="2">Uncharacterized protein</fullName>
    </submittedName>
</protein>
<reference evidence="2 3" key="1">
    <citation type="submission" date="2021-05" db="EMBL/GenBank/DDBJ databases">
        <title>Genetic and Functional Diversity in Clade A Lucinid endosymbionts from the Bahamas.</title>
        <authorList>
            <person name="Giani N.M."/>
            <person name="Engel A.S."/>
            <person name="Campbell B.J."/>
        </authorList>
    </citation>
    <scope>NUCLEOTIDE SEQUENCE [LARGE SCALE GENOMIC DNA]</scope>
    <source>
        <strain evidence="2">LUC16012Gg_MoonRockCtena</strain>
    </source>
</reference>
<keyword evidence="1" id="KW-1133">Transmembrane helix</keyword>
<evidence type="ECO:0000313" key="3">
    <source>
        <dbReference type="Proteomes" id="UP000770889"/>
    </source>
</evidence>
<evidence type="ECO:0000313" key="2">
    <source>
        <dbReference type="EMBL" id="MBT2990723.1"/>
    </source>
</evidence>
<gene>
    <name evidence="2" type="ORF">KME65_17340</name>
</gene>
<organism evidence="2 3">
    <name type="scientific">Candidatus Thiodiazotropha taylori</name>
    <dbReference type="NCBI Taxonomy" id="2792791"/>
    <lineage>
        <taxon>Bacteria</taxon>
        <taxon>Pseudomonadati</taxon>
        <taxon>Pseudomonadota</taxon>
        <taxon>Gammaproteobacteria</taxon>
        <taxon>Chromatiales</taxon>
        <taxon>Sedimenticolaceae</taxon>
        <taxon>Candidatus Thiodiazotropha</taxon>
    </lineage>
</organism>
<proteinExistence type="predicted"/>
<accession>A0A944QU63</accession>